<gene>
    <name evidence="2" type="ORF">F5147DRAFT_577092</name>
</gene>
<sequence>MGVSDPESDKLTGQSFVASAIRNLLPKDVVDSQPNLVIHHGGQPGTEYNNPCFFPGLYPTLFPYGLGGFEIKTQAKYFLSLSDRAFHYHNSFIFILLNILQHLQAHLQTYFTVGKSNFDSVACKLTTRSLLLLERVAVKLEQERKLANPTAEERNALQLLQQVNIMSARIPGLQASKIFVRNEICNYYGYFGLPHIFFTFNLSPAHSPIFQVMFGDKTVDLSKRFPVMPCGRECVLRLAQDPVAAADFFELSFRSLFRHLLGWDFEARRSTASGGILGCVCAFYGTSE</sequence>
<dbReference type="Pfam" id="PF14214">
    <property type="entry name" value="Helitron_like_N"/>
    <property type="match status" value="1"/>
</dbReference>
<protein>
    <recommendedName>
        <fullName evidence="1">Helitron helicase-like domain-containing protein</fullName>
    </recommendedName>
</protein>
<dbReference type="InterPro" id="IPR025476">
    <property type="entry name" value="Helitron_helicase-like"/>
</dbReference>
<evidence type="ECO:0000313" key="3">
    <source>
        <dbReference type="Proteomes" id="UP000823399"/>
    </source>
</evidence>
<dbReference type="OrthoDB" id="432234at2759"/>
<evidence type="ECO:0000259" key="1">
    <source>
        <dbReference type="Pfam" id="PF14214"/>
    </source>
</evidence>
<reference evidence="2" key="1">
    <citation type="journal article" date="2020" name="New Phytol.">
        <title>Comparative genomics reveals dynamic genome evolution in host specialist ectomycorrhizal fungi.</title>
        <authorList>
            <person name="Lofgren L.A."/>
            <person name="Nguyen N.H."/>
            <person name="Vilgalys R."/>
            <person name="Ruytinx J."/>
            <person name="Liao H.L."/>
            <person name="Branco S."/>
            <person name="Kuo A."/>
            <person name="LaButti K."/>
            <person name="Lipzen A."/>
            <person name="Andreopoulos W."/>
            <person name="Pangilinan J."/>
            <person name="Riley R."/>
            <person name="Hundley H."/>
            <person name="Na H."/>
            <person name="Barry K."/>
            <person name="Grigoriev I.V."/>
            <person name="Stajich J.E."/>
            <person name="Kennedy P.G."/>
        </authorList>
    </citation>
    <scope>NUCLEOTIDE SEQUENCE</scope>
    <source>
        <strain evidence="2">FC423</strain>
    </source>
</reference>
<dbReference type="RefSeq" id="XP_041292701.1">
    <property type="nucleotide sequence ID" value="XM_041431377.1"/>
</dbReference>
<accession>A0A9P7F5T8</accession>
<feature type="non-terminal residue" evidence="2">
    <location>
        <position position="288"/>
    </location>
</feature>
<name>A0A9P7F5T8_9AGAM</name>
<dbReference type="GeneID" id="64693636"/>
<organism evidence="2 3">
    <name type="scientific">Suillus discolor</name>
    <dbReference type="NCBI Taxonomy" id="1912936"/>
    <lineage>
        <taxon>Eukaryota</taxon>
        <taxon>Fungi</taxon>
        <taxon>Dikarya</taxon>
        <taxon>Basidiomycota</taxon>
        <taxon>Agaricomycotina</taxon>
        <taxon>Agaricomycetes</taxon>
        <taxon>Agaricomycetidae</taxon>
        <taxon>Boletales</taxon>
        <taxon>Suillineae</taxon>
        <taxon>Suillaceae</taxon>
        <taxon>Suillus</taxon>
    </lineage>
</organism>
<evidence type="ECO:0000313" key="2">
    <source>
        <dbReference type="EMBL" id="KAG2108182.1"/>
    </source>
</evidence>
<dbReference type="Proteomes" id="UP000823399">
    <property type="component" value="Unassembled WGS sequence"/>
</dbReference>
<comment type="caution">
    <text evidence="2">The sequence shown here is derived from an EMBL/GenBank/DDBJ whole genome shotgun (WGS) entry which is preliminary data.</text>
</comment>
<dbReference type="EMBL" id="JABBWM010000028">
    <property type="protein sequence ID" value="KAG2108182.1"/>
    <property type="molecule type" value="Genomic_DNA"/>
</dbReference>
<feature type="domain" description="Helitron helicase-like" evidence="1">
    <location>
        <begin position="77"/>
        <end position="288"/>
    </location>
</feature>
<keyword evidence="3" id="KW-1185">Reference proteome</keyword>
<dbReference type="AlphaFoldDB" id="A0A9P7F5T8"/>
<proteinExistence type="predicted"/>